<evidence type="ECO:0000256" key="4">
    <source>
        <dbReference type="ARBA" id="ARBA00022782"/>
    </source>
</evidence>
<evidence type="ECO:0000259" key="9">
    <source>
        <dbReference type="Pfam" id="PF14554"/>
    </source>
</evidence>
<dbReference type="GO" id="GO:0045766">
    <property type="term" value="P:positive regulation of angiogenesis"/>
    <property type="evidence" value="ECO:0007669"/>
    <property type="project" value="TreeGrafter"/>
</dbReference>
<keyword evidence="5" id="KW-0339">Growth factor</keyword>
<dbReference type="GO" id="GO:0002040">
    <property type="term" value="P:sprouting angiogenesis"/>
    <property type="evidence" value="ECO:0007669"/>
    <property type="project" value="TreeGrafter"/>
</dbReference>
<comment type="caution">
    <text evidence="10">The sequence shown here is derived from an EMBL/GenBank/DDBJ whole genome shotgun (WGS) entry which is preliminary data.</text>
</comment>
<dbReference type="Gene3D" id="2.10.160.10">
    <property type="entry name" value="Vascular endothelial growth factor, heparin-binding domain"/>
    <property type="match status" value="1"/>
</dbReference>
<proteinExistence type="inferred from homology"/>
<keyword evidence="6" id="KW-1015">Disulfide bond</keyword>
<evidence type="ECO:0000256" key="8">
    <source>
        <dbReference type="ARBA" id="ARBA00023246"/>
    </source>
</evidence>
<dbReference type="GO" id="GO:0001666">
    <property type="term" value="P:response to hypoxia"/>
    <property type="evidence" value="ECO:0007669"/>
    <property type="project" value="TreeGrafter"/>
</dbReference>
<dbReference type="PANTHER" id="PTHR12025">
    <property type="entry name" value="VASCULAR ENDOTHELIAL GROWTH FACTOR"/>
    <property type="match status" value="1"/>
</dbReference>
<dbReference type="InterPro" id="IPR036841">
    <property type="entry name" value="VEGF_C_sf"/>
</dbReference>
<keyword evidence="7" id="KW-0325">Glycoprotein</keyword>
<dbReference type="InterPro" id="IPR050507">
    <property type="entry name" value="PDGF/VEGF_growth_factor"/>
</dbReference>
<evidence type="ECO:0000256" key="3">
    <source>
        <dbReference type="ARBA" id="ARBA00022657"/>
    </source>
</evidence>
<keyword evidence="3" id="KW-0037">Angiogenesis</keyword>
<evidence type="ECO:0000256" key="6">
    <source>
        <dbReference type="ARBA" id="ARBA00023157"/>
    </source>
</evidence>
<dbReference type="AlphaFoldDB" id="A0AAD3MSS8"/>
<dbReference type="GO" id="GO:0008201">
    <property type="term" value="F:heparin binding"/>
    <property type="evidence" value="ECO:0007669"/>
    <property type="project" value="InterPro"/>
</dbReference>
<evidence type="ECO:0000256" key="5">
    <source>
        <dbReference type="ARBA" id="ARBA00023030"/>
    </source>
</evidence>
<evidence type="ECO:0000256" key="2">
    <source>
        <dbReference type="ARBA" id="ARBA00022473"/>
    </source>
</evidence>
<protein>
    <submittedName>
        <fullName evidence="10">Vascular endothelial growth factor A-A isoform X2</fullName>
    </submittedName>
</protein>
<dbReference type="GO" id="GO:0048010">
    <property type="term" value="P:vascular endothelial growth factor receptor signaling pathway"/>
    <property type="evidence" value="ECO:0007669"/>
    <property type="project" value="TreeGrafter"/>
</dbReference>
<evidence type="ECO:0000313" key="11">
    <source>
        <dbReference type="Proteomes" id="UP001279410"/>
    </source>
</evidence>
<dbReference type="Pfam" id="PF14554">
    <property type="entry name" value="VEGF_C"/>
    <property type="match status" value="1"/>
</dbReference>
<dbReference type="GO" id="GO:0060754">
    <property type="term" value="P:positive regulation of mast cell chemotaxis"/>
    <property type="evidence" value="ECO:0007669"/>
    <property type="project" value="TreeGrafter"/>
</dbReference>
<reference evidence="10" key="1">
    <citation type="submission" date="2022-08" db="EMBL/GenBank/DDBJ databases">
        <title>Genome sequencing of akame (Lates japonicus).</title>
        <authorList>
            <person name="Hashiguchi Y."/>
            <person name="Takahashi H."/>
        </authorList>
    </citation>
    <scope>NUCLEOTIDE SEQUENCE</scope>
    <source>
        <strain evidence="10">Kochi</strain>
    </source>
</reference>
<keyword evidence="8" id="KW-0497">Mitogen</keyword>
<dbReference type="GO" id="GO:0038084">
    <property type="term" value="P:vascular endothelial growth factor signaling pathway"/>
    <property type="evidence" value="ECO:0007669"/>
    <property type="project" value="TreeGrafter"/>
</dbReference>
<name>A0AAD3MSS8_LATJO</name>
<dbReference type="GO" id="GO:0005172">
    <property type="term" value="F:vascular endothelial growth factor receptor binding"/>
    <property type="evidence" value="ECO:0007669"/>
    <property type="project" value="TreeGrafter"/>
</dbReference>
<dbReference type="FunFam" id="2.10.160.10:FF:000001">
    <property type="entry name" value="Vascular endothelial growth factor A"/>
    <property type="match status" value="1"/>
</dbReference>
<gene>
    <name evidence="10" type="ORF">AKAME5_001171700</name>
</gene>
<dbReference type="GO" id="GO:0030154">
    <property type="term" value="P:cell differentiation"/>
    <property type="evidence" value="ECO:0007669"/>
    <property type="project" value="UniProtKB-KW"/>
</dbReference>
<dbReference type="GO" id="GO:0005615">
    <property type="term" value="C:extracellular space"/>
    <property type="evidence" value="ECO:0007669"/>
    <property type="project" value="TreeGrafter"/>
</dbReference>
<accession>A0AAD3MSS8</accession>
<dbReference type="EMBL" id="BRZM01000038">
    <property type="protein sequence ID" value="GLD59740.1"/>
    <property type="molecule type" value="Genomic_DNA"/>
</dbReference>
<keyword evidence="2" id="KW-0217">Developmental protein</keyword>
<sequence length="117" mass="13360">MGCTTEFVSASGAAGEILQEYPEEVEHIFGIPSSWCWRCAAAVAVLQCMPSTYNTTIEIRKASVCEPCCDHCSERRKRLFVQDPVTCRCSCKHTDEYCKERQLELNERTCKCDKPRR</sequence>
<feature type="domain" description="Vascular endothelial growth factor heparin-binding" evidence="9">
    <location>
        <begin position="61"/>
        <end position="117"/>
    </location>
</feature>
<evidence type="ECO:0000256" key="7">
    <source>
        <dbReference type="ARBA" id="ARBA00023180"/>
    </source>
</evidence>
<dbReference type="SUPFAM" id="SSF57593">
    <property type="entry name" value="Heparin-binding domain from vascular endothelial growth factor"/>
    <property type="match status" value="1"/>
</dbReference>
<dbReference type="GO" id="GO:0008083">
    <property type="term" value="F:growth factor activity"/>
    <property type="evidence" value="ECO:0007669"/>
    <property type="project" value="UniProtKB-KW"/>
</dbReference>
<keyword evidence="11" id="KW-1185">Reference proteome</keyword>
<comment type="similarity">
    <text evidence="1">Belongs to the PDGF/VEGF growth factor family.</text>
</comment>
<evidence type="ECO:0000313" key="10">
    <source>
        <dbReference type="EMBL" id="GLD59740.1"/>
    </source>
</evidence>
<dbReference type="Proteomes" id="UP001279410">
    <property type="component" value="Unassembled WGS sequence"/>
</dbReference>
<keyword evidence="4" id="KW-0221">Differentiation</keyword>
<dbReference type="InterPro" id="IPR027928">
    <property type="entry name" value="VEGF_C"/>
</dbReference>
<dbReference type="PANTHER" id="PTHR12025:SF16">
    <property type="entry name" value="VASCULAR ENDOTHELIAL GROWTH FACTOR A ISOFORM 1 PRECURSOR"/>
    <property type="match status" value="1"/>
</dbReference>
<dbReference type="GO" id="GO:0051781">
    <property type="term" value="P:positive regulation of cell division"/>
    <property type="evidence" value="ECO:0007669"/>
    <property type="project" value="UniProtKB-KW"/>
</dbReference>
<dbReference type="GO" id="GO:0001938">
    <property type="term" value="P:positive regulation of endothelial cell proliferation"/>
    <property type="evidence" value="ECO:0007669"/>
    <property type="project" value="TreeGrafter"/>
</dbReference>
<dbReference type="GO" id="GO:0042056">
    <property type="term" value="F:chemoattractant activity"/>
    <property type="evidence" value="ECO:0007669"/>
    <property type="project" value="TreeGrafter"/>
</dbReference>
<dbReference type="GO" id="GO:0050930">
    <property type="term" value="P:induction of positive chemotaxis"/>
    <property type="evidence" value="ECO:0007669"/>
    <property type="project" value="TreeGrafter"/>
</dbReference>
<evidence type="ECO:0000256" key="1">
    <source>
        <dbReference type="ARBA" id="ARBA00006686"/>
    </source>
</evidence>
<organism evidence="10 11">
    <name type="scientific">Lates japonicus</name>
    <name type="common">Japanese lates</name>
    <dbReference type="NCBI Taxonomy" id="270547"/>
    <lineage>
        <taxon>Eukaryota</taxon>
        <taxon>Metazoa</taxon>
        <taxon>Chordata</taxon>
        <taxon>Craniata</taxon>
        <taxon>Vertebrata</taxon>
        <taxon>Euteleostomi</taxon>
        <taxon>Actinopterygii</taxon>
        <taxon>Neopterygii</taxon>
        <taxon>Teleostei</taxon>
        <taxon>Neoteleostei</taxon>
        <taxon>Acanthomorphata</taxon>
        <taxon>Carangaria</taxon>
        <taxon>Carangaria incertae sedis</taxon>
        <taxon>Centropomidae</taxon>
        <taxon>Lates</taxon>
    </lineage>
</organism>